<dbReference type="RefSeq" id="XP_013895250.1">
    <property type="nucleotide sequence ID" value="XM_014039796.1"/>
</dbReference>
<organism evidence="1 2">
    <name type="scientific">Monoraphidium neglectum</name>
    <dbReference type="NCBI Taxonomy" id="145388"/>
    <lineage>
        <taxon>Eukaryota</taxon>
        <taxon>Viridiplantae</taxon>
        <taxon>Chlorophyta</taxon>
        <taxon>core chlorophytes</taxon>
        <taxon>Chlorophyceae</taxon>
        <taxon>CS clade</taxon>
        <taxon>Sphaeropleales</taxon>
        <taxon>Selenastraceae</taxon>
        <taxon>Monoraphidium</taxon>
    </lineage>
</organism>
<dbReference type="AlphaFoldDB" id="A0A0D2MNE0"/>
<dbReference type="OrthoDB" id="528102at2759"/>
<accession>A0A0D2MNE0</accession>
<dbReference type="EMBL" id="KK103101">
    <property type="protein sequence ID" value="KIY96230.1"/>
    <property type="molecule type" value="Genomic_DNA"/>
</dbReference>
<dbReference type="Proteomes" id="UP000054498">
    <property type="component" value="Unassembled WGS sequence"/>
</dbReference>
<evidence type="ECO:0000313" key="1">
    <source>
        <dbReference type="EMBL" id="KIY96230.1"/>
    </source>
</evidence>
<reference evidence="1 2" key="1">
    <citation type="journal article" date="2013" name="BMC Genomics">
        <title>Reconstruction of the lipid metabolism for the microalga Monoraphidium neglectum from its genome sequence reveals characteristics suitable for biofuel production.</title>
        <authorList>
            <person name="Bogen C."/>
            <person name="Al-Dilaimi A."/>
            <person name="Albersmeier A."/>
            <person name="Wichmann J."/>
            <person name="Grundmann M."/>
            <person name="Rupp O."/>
            <person name="Lauersen K.J."/>
            <person name="Blifernez-Klassen O."/>
            <person name="Kalinowski J."/>
            <person name="Goesmann A."/>
            <person name="Mussgnug J.H."/>
            <person name="Kruse O."/>
        </authorList>
    </citation>
    <scope>NUCLEOTIDE SEQUENCE [LARGE SCALE GENOMIC DNA]</scope>
    <source>
        <strain evidence="1 2">SAG 48.87</strain>
    </source>
</reference>
<proteinExistence type="predicted"/>
<keyword evidence="2" id="KW-1185">Reference proteome</keyword>
<evidence type="ECO:0000313" key="2">
    <source>
        <dbReference type="Proteomes" id="UP000054498"/>
    </source>
</evidence>
<name>A0A0D2MNE0_9CHLO</name>
<gene>
    <name evidence="1" type="ORF">MNEG_11734</name>
</gene>
<sequence length="227" mass="25649">MLLNGDFEKDKSLGATKLIGWAKLKENSTVGGGGLYNGSILSYDGRPGYPFDNPNRYFRTRQARSTAKGNIAFALVNNAPFNVTSKRQKIYFDWFVDNPWPYYFVVDTMSLLANHSDIVQHQARVDLYDYDKLKPPGNYSDLAAQVFDQYSATAGDAYLGPVLSPNIVAHTHNLQSMATEVPLEQYVGKRILFVFRYSTNTYFLGFGLDNVQVVECNHEDDWSDLKV</sequence>
<protein>
    <submittedName>
        <fullName evidence="1">Uncharacterized protein</fullName>
    </submittedName>
</protein>
<dbReference type="KEGG" id="mng:MNEG_11734"/>
<dbReference type="GeneID" id="25729026"/>